<dbReference type="AlphaFoldDB" id="G0WEB5"/>
<reference evidence="1 2" key="1">
    <citation type="journal article" date="2011" name="Proc. Natl. Acad. Sci. U.S.A.">
        <title>Evolutionary erosion of yeast sex chromosomes by mating-type switching accidents.</title>
        <authorList>
            <person name="Gordon J.L."/>
            <person name="Armisen D."/>
            <person name="Proux-Wera E."/>
            <person name="Oheigeartaigh S.S."/>
            <person name="Byrne K.P."/>
            <person name="Wolfe K.H."/>
        </authorList>
    </citation>
    <scope>NUCLEOTIDE SEQUENCE [LARGE SCALE GENOMIC DNA]</scope>
    <source>
        <strain evidence="2">ATCC 10597 / BCRC 20456 / CBS 421 / NBRC 0211 / NRRL Y-12639</strain>
    </source>
</reference>
<dbReference type="OMA" id="HRIQIGV"/>
<organism evidence="1 2">
    <name type="scientific">Naumovozyma dairenensis (strain ATCC 10597 / BCRC 20456 / CBS 421 / NBRC 0211 / NRRL Y-12639)</name>
    <name type="common">Saccharomyces dairenensis</name>
    <dbReference type="NCBI Taxonomy" id="1071378"/>
    <lineage>
        <taxon>Eukaryota</taxon>
        <taxon>Fungi</taxon>
        <taxon>Dikarya</taxon>
        <taxon>Ascomycota</taxon>
        <taxon>Saccharomycotina</taxon>
        <taxon>Saccharomycetes</taxon>
        <taxon>Saccharomycetales</taxon>
        <taxon>Saccharomycetaceae</taxon>
        <taxon>Naumovozyma</taxon>
    </lineage>
</organism>
<dbReference type="KEGG" id="ndi:NDAI_0G03490"/>
<protein>
    <submittedName>
        <fullName evidence="1">Uncharacterized protein</fullName>
    </submittedName>
</protein>
<dbReference type="SUPFAM" id="SSF69322">
    <property type="entry name" value="Tricorn protease domain 2"/>
    <property type="match status" value="1"/>
</dbReference>
<dbReference type="Proteomes" id="UP000000689">
    <property type="component" value="Chromosome 7"/>
</dbReference>
<evidence type="ECO:0000313" key="1">
    <source>
        <dbReference type="EMBL" id="CCD26126.2"/>
    </source>
</evidence>
<dbReference type="EMBL" id="HE580273">
    <property type="protein sequence ID" value="CCD26126.2"/>
    <property type="molecule type" value="Genomic_DNA"/>
</dbReference>
<accession>G0WEB5</accession>
<dbReference type="eggNOG" id="ENOG502RS1A">
    <property type="taxonomic scope" value="Eukaryota"/>
</dbReference>
<evidence type="ECO:0000313" key="2">
    <source>
        <dbReference type="Proteomes" id="UP000000689"/>
    </source>
</evidence>
<dbReference type="GeneID" id="11495626"/>
<dbReference type="RefSeq" id="XP_003671369.2">
    <property type="nucleotide sequence ID" value="XM_003671321.2"/>
</dbReference>
<dbReference type="HOGENOM" id="CLU_564068_0_0_1"/>
<gene>
    <name evidence="1" type="primary">NDAI0G03490</name>
    <name evidence="1" type="ordered locus">NDAI_0G03490</name>
</gene>
<dbReference type="STRING" id="1071378.G0WEB5"/>
<keyword evidence="2" id="KW-1185">Reference proteome</keyword>
<name>G0WEB5_NAUDC</name>
<sequence>MPLELPGFYFDEERGRYFRITELTGTTRTAISRDPNESERIYNREEIKRRKLTELNAKNYEEVKQECNAVYQEHMMKVADPYYRLIEVEKTRAILEGLRFHNRRVVMNQSDLNLAGHEGCYISNSDELNPALGEFTGFFIPVNASRWGTELICATSNGSLIRVLRDLSLDTESAYEFEMISESNMDSFTNIQKELVIKCRTIRLDGLLIKDVGLYYHLVKEGSTDHVFMYNGGSSTLTRRVELKGEDKDHIGDSVNISLNEGFIVAVNNKLLIHKWSYNQDFYKETLDKGLTSDIVTLAISPAARTKERILNIGCRNGWIYTVPIKEGKLLVSGRKCFKNPLNVRSIITIKAGISPGILFVSAISKNNAQSLFMFDASLEIPTGMNRPFVIFQTGQHNMAKETEFFDVSPDDHFLCYGSKNANSGKGDFEIFSIKKGDNLISESVNGSVKFSPIREYCDYSSHIPQGCRLITTCFSRLETTSMPRNLKIKANSNENMIYEDGQTGSVKMKSGNYRHGVPNLIICGTESESNEFFSSLYLGSVELY</sequence>
<dbReference type="OrthoDB" id="128867at2759"/>
<proteinExistence type="predicted"/>